<organism evidence="3 5">
    <name type="scientific">Halapricum hydrolyticum</name>
    <dbReference type="NCBI Taxonomy" id="2979991"/>
    <lineage>
        <taxon>Archaea</taxon>
        <taxon>Methanobacteriati</taxon>
        <taxon>Methanobacteriota</taxon>
        <taxon>Stenosarchaea group</taxon>
        <taxon>Halobacteria</taxon>
        <taxon>Halobacteriales</taxon>
        <taxon>Haloarculaceae</taxon>
        <taxon>Halapricum</taxon>
    </lineage>
</organism>
<dbReference type="Proteomes" id="UP001209746">
    <property type="component" value="Unassembled WGS sequence"/>
</dbReference>
<evidence type="ECO:0000313" key="3">
    <source>
        <dbReference type="EMBL" id="MCU4728457.1"/>
    </source>
</evidence>
<comment type="caution">
    <text evidence="3">The sequence shown here is derived from an EMBL/GenBank/DDBJ whole genome shotgun (WGS) entry which is preliminary data.</text>
</comment>
<feature type="transmembrane region" description="Helical" evidence="1">
    <location>
        <begin position="7"/>
        <end position="28"/>
    </location>
</feature>
<protein>
    <submittedName>
        <fullName evidence="3">Uncharacterized protein</fullName>
    </submittedName>
</protein>
<dbReference type="AlphaFoldDB" id="A0AAE3IE17"/>
<gene>
    <name evidence="3" type="ORF">OB914_16005</name>
    <name evidence="2" type="ORF">OB916_15470</name>
</gene>
<proteinExistence type="predicted"/>
<keyword evidence="4" id="KW-1185">Reference proteome</keyword>
<dbReference type="RefSeq" id="WP_315910193.1">
    <property type="nucleotide sequence ID" value="NZ_JAOPKC010000028.1"/>
</dbReference>
<evidence type="ECO:0000313" key="5">
    <source>
        <dbReference type="Proteomes" id="UP001209746"/>
    </source>
</evidence>
<dbReference type="EMBL" id="JAOPKC010000028">
    <property type="protein sequence ID" value="MCU4719448.1"/>
    <property type="molecule type" value="Genomic_DNA"/>
</dbReference>
<reference evidence="3" key="1">
    <citation type="submission" date="2023-02" db="EMBL/GenBank/DDBJ databases">
        <title>Enrichment on poylsaccharides allowed isolation of novel metabolic and taxonomic groups of Haloarchaea.</title>
        <authorList>
            <person name="Sorokin D.Y."/>
            <person name="Elcheninov A.G."/>
            <person name="Khizhniak T.V."/>
            <person name="Kolganova T.V."/>
            <person name="Kublanov I.V."/>
        </authorList>
    </citation>
    <scope>NUCLEOTIDE SEQUENCE</scope>
    <source>
        <strain evidence="2 4">HArc-curdl5-1</strain>
        <strain evidence="3">HArc-curdl7</strain>
    </source>
</reference>
<sequence>MVPRIVLAGAASGVVALGLAFATFLLPLPLAVKVLLYLVFGGLFLASAAIFGRLLVIK</sequence>
<accession>A0AAE3IE17</accession>
<dbReference type="Proteomes" id="UP001208186">
    <property type="component" value="Unassembled WGS sequence"/>
</dbReference>
<evidence type="ECO:0000256" key="1">
    <source>
        <dbReference type="SAM" id="Phobius"/>
    </source>
</evidence>
<feature type="transmembrane region" description="Helical" evidence="1">
    <location>
        <begin position="34"/>
        <end position="56"/>
    </location>
</feature>
<keyword evidence="1" id="KW-0472">Membrane</keyword>
<evidence type="ECO:0000313" key="2">
    <source>
        <dbReference type="EMBL" id="MCU4719448.1"/>
    </source>
</evidence>
<keyword evidence="1" id="KW-1133">Transmembrane helix</keyword>
<dbReference type="EMBL" id="JAOPKD010000027">
    <property type="protein sequence ID" value="MCU4728457.1"/>
    <property type="molecule type" value="Genomic_DNA"/>
</dbReference>
<keyword evidence="1" id="KW-0812">Transmembrane</keyword>
<name>A0AAE3IE17_9EURY</name>
<evidence type="ECO:0000313" key="4">
    <source>
        <dbReference type="Proteomes" id="UP001208186"/>
    </source>
</evidence>